<sequence>CEACHKAEGVIQCTSCVGLHAWCKSCAVNVHQHLPFHQLEICWSGAYYLDISLCQLGLLEY</sequence>
<dbReference type="AlphaFoldDB" id="A0A0D0DI01"/>
<keyword evidence="2" id="KW-1185">Reference proteome</keyword>
<dbReference type="InParanoid" id="A0A0D0DI01"/>
<evidence type="ECO:0008006" key="3">
    <source>
        <dbReference type="Google" id="ProtNLM"/>
    </source>
</evidence>
<organism evidence="1 2">
    <name type="scientific">Paxillus rubicundulus Ve08.2h10</name>
    <dbReference type="NCBI Taxonomy" id="930991"/>
    <lineage>
        <taxon>Eukaryota</taxon>
        <taxon>Fungi</taxon>
        <taxon>Dikarya</taxon>
        <taxon>Basidiomycota</taxon>
        <taxon>Agaricomycotina</taxon>
        <taxon>Agaricomycetes</taxon>
        <taxon>Agaricomycetidae</taxon>
        <taxon>Boletales</taxon>
        <taxon>Paxilineae</taxon>
        <taxon>Paxillaceae</taxon>
        <taxon>Paxillus</taxon>
    </lineage>
</organism>
<reference evidence="1 2" key="1">
    <citation type="submission" date="2014-04" db="EMBL/GenBank/DDBJ databases">
        <authorList>
            <consortium name="DOE Joint Genome Institute"/>
            <person name="Kuo A."/>
            <person name="Kohler A."/>
            <person name="Jargeat P."/>
            <person name="Nagy L.G."/>
            <person name="Floudas D."/>
            <person name="Copeland A."/>
            <person name="Barry K.W."/>
            <person name="Cichocki N."/>
            <person name="Veneault-Fourrey C."/>
            <person name="LaButti K."/>
            <person name="Lindquist E.A."/>
            <person name="Lipzen A."/>
            <person name="Lundell T."/>
            <person name="Morin E."/>
            <person name="Murat C."/>
            <person name="Sun H."/>
            <person name="Tunlid A."/>
            <person name="Henrissat B."/>
            <person name="Grigoriev I.V."/>
            <person name="Hibbett D.S."/>
            <person name="Martin F."/>
            <person name="Nordberg H.P."/>
            <person name="Cantor M.N."/>
            <person name="Hua S.X."/>
        </authorList>
    </citation>
    <scope>NUCLEOTIDE SEQUENCE [LARGE SCALE GENOMIC DNA]</scope>
    <source>
        <strain evidence="1 2">Ve08.2h10</strain>
    </source>
</reference>
<dbReference type="EMBL" id="KN825858">
    <property type="protein sequence ID" value="KIK81144.1"/>
    <property type="molecule type" value="Genomic_DNA"/>
</dbReference>
<accession>A0A0D0DI01</accession>
<name>A0A0D0DI01_9AGAM</name>
<dbReference type="HOGENOM" id="CLU_161759_0_0_1"/>
<reference evidence="2" key="2">
    <citation type="submission" date="2015-01" db="EMBL/GenBank/DDBJ databases">
        <title>Evolutionary Origins and Diversification of the Mycorrhizal Mutualists.</title>
        <authorList>
            <consortium name="DOE Joint Genome Institute"/>
            <consortium name="Mycorrhizal Genomics Consortium"/>
            <person name="Kohler A."/>
            <person name="Kuo A."/>
            <person name="Nagy L.G."/>
            <person name="Floudas D."/>
            <person name="Copeland A."/>
            <person name="Barry K.W."/>
            <person name="Cichocki N."/>
            <person name="Veneault-Fourrey C."/>
            <person name="LaButti K."/>
            <person name="Lindquist E.A."/>
            <person name="Lipzen A."/>
            <person name="Lundell T."/>
            <person name="Morin E."/>
            <person name="Murat C."/>
            <person name="Riley R."/>
            <person name="Ohm R."/>
            <person name="Sun H."/>
            <person name="Tunlid A."/>
            <person name="Henrissat B."/>
            <person name="Grigoriev I.V."/>
            <person name="Hibbett D.S."/>
            <person name="Martin F."/>
        </authorList>
    </citation>
    <scope>NUCLEOTIDE SEQUENCE [LARGE SCALE GENOMIC DNA]</scope>
    <source>
        <strain evidence="2">Ve08.2h10</strain>
    </source>
</reference>
<dbReference type="OrthoDB" id="3004525at2759"/>
<gene>
    <name evidence="1" type="ORF">PAXRUDRAFT_86804</name>
</gene>
<feature type="non-terminal residue" evidence="1">
    <location>
        <position position="1"/>
    </location>
</feature>
<evidence type="ECO:0000313" key="1">
    <source>
        <dbReference type="EMBL" id="KIK81144.1"/>
    </source>
</evidence>
<protein>
    <recommendedName>
        <fullName evidence="3">UBP-type domain-containing protein</fullName>
    </recommendedName>
</protein>
<dbReference type="Proteomes" id="UP000054538">
    <property type="component" value="Unassembled WGS sequence"/>
</dbReference>
<proteinExistence type="predicted"/>
<feature type="non-terminal residue" evidence="1">
    <location>
        <position position="61"/>
    </location>
</feature>
<evidence type="ECO:0000313" key="2">
    <source>
        <dbReference type="Proteomes" id="UP000054538"/>
    </source>
</evidence>